<accession>A0A9W8E2Z8</accession>
<organism evidence="2 3">
    <name type="scientific">Tieghemiomyces parasiticus</name>
    <dbReference type="NCBI Taxonomy" id="78921"/>
    <lineage>
        <taxon>Eukaryota</taxon>
        <taxon>Fungi</taxon>
        <taxon>Fungi incertae sedis</taxon>
        <taxon>Zoopagomycota</taxon>
        <taxon>Kickxellomycotina</taxon>
        <taxon>Dimargaritomycetes</taxon>
        <taxon>Dimargaritales</taxon>
        <taxon>Dimargaritaceae</taxon>
        <taxon>Tieghemiomyces</taxon>
    </lineage>
</organism>
<keyword evidence="3" id="KW-1185">Reference proteome</keyword>
<dbReference type="EMBL" id="JANBPT010000026">
    <property type="protein sequence ID" value="KAJ1929704.1"/>
    <property type="molecule type" value="Genomic_DNA"/>
</dbReference>
<dbReference type="Proteomes" id="UP001150569">
    <property type="component" value="Unassembled WGS sequence"/>
</dbReference>
<evidence type="ECO:0000313" key="3">
    <source>
        <dbReference type="Proteomes" id="UP001150569"/>
    </source>
</evidence>
<feature type="chain" id="PRO_5040767829" evidence="1">
    <location>
        <begin position="25"/>
        <end position="498"/>
    </location>
</feature>
<evidence type="ECO:0000313" key="2">
    <source>
        <dbReference type="EMBL" id="KAJ1929704.1"/>
    </source>
</evidence>
<reference evidence="2" key="1">
    <citation type="submission" date="2022-07" db="EMBL/GenBank/DDBJ databases">
        <title>Phylogenomic reconstructions and comparative analyses of Kickxellomycotina fungi.</title>
        <authorList>
            <person name="Reynolds N.K."/>
            <person name="Stajich J.E."/>
            <person name="Barry K."/>
            <person name="Grigoriev I.V."/>
            <person name="Crous P."/>
            <person name="Smith M.E."/>
        </authorList>
    </citation>
    <scope>NUCLEOTIDE SEQUENCE</scope>
    <source>
        <strain evidence="2">RSA 861</strain>
    </source>
</reference>
<gene>
    <name evidence="2" type="ORF">IWQ60_000923</name>
</gene>
<keyword evidence="1" id="KW-0732">Signal</keyword>
<sequence>MKLLRHSLYGVVTLTVTAVVGVESAGLVNLPAELVQIVSKLADCQTFMQQMLLSPTHHRLLKDKIPMECKAEILRRYDAAAHYLDIWEESSGYPPTVPDSPYAVHRWQDLTKDHAHYIMPPTPADTLGMLLPTITSFLQGVLYRRYYVDFLASSNITPKGNLYRTPPQQGEAAKIYPRFQEASDTNVKVIQFPGDPESYSRQFNAQGQANLQPHELLSRFVPELRRIHDSARQIDLAEAAAAFDAKNPSPLLETLLVEAPIAYAIVAGQANFLATLVSYFATVAGANRYSSPNPSTLQPVLIPGLFKSQDHYDLAATLLYLNGADDATSFPYHMLVSEPITQASGRSDLAIFQHYFTRDAYLYLIRAVVAGFAGLGRTEALRTFTRQLCERLSRGEVDEAKLEAIKSFITQVTLEVAARAGKEEVVNEFSDRREMRLPQLQQIHRTFTWHGWSDLHERFHDLGEEGRVALSPNVENFFNTGIVYFANDRTLTYLHYKD</sequence>
<dbReference type="AlphaFoldDB" id="A0A9W8E2Z8"/>
<proteinExistence type="predicted"/>
<protein>
    <submittedName>
        <fullName evidence="2">Uncharacterized protein</fullName>
    </submittedName>
</protein>
<evidence type="ECO:0000256" key="1">
    <source>
        <dbReference type="SAM" id="SignalP"/>
    </source>
</evidence>
<comment type="caution">
    <text evidence="2">The sequence shown here is derived from an EMBL/GenBank/DDBJ whole genome shotgun (WGS) entry which is preliminary data.</text>
</comment>
<feature type="signal peptide" evidence="1">
    <location>
        <begin position="1"/>
        <end position="24"/>
    </location>
</feature>
<name>A0A9W8E2Z8_9FUNG</name>